<dbReference type="GO" id="GO:0006355">
    <property type="term" value="P:regulation of DNA-templated transcription"/>
    <property type="evidence" value="ECO:0007669"/>
    <property type="project" value="InterPro"/>
</dbReference>
<dbReference type="GO" id="GO:0004016">
    <property type="term" value="F:adenylate cyclase activity"/>
    <property type="evidence" value="ECO:0007669"/>
    <property type="project" value="TreeGrafter"/>
</dbReference>
<dbReference type="GO" id="GO:0003677">
    <property type="term" value="F:DNA binding"/>
    <property type="evidence" value="ECO:0007669"/>
    <property type="project" value="InterPro"/>
</dbReference>
<evidence type="ECO:0000313" key="5">
    <source>
        <dbReference type="Proteomes" id="UP000065151"/>
    </source>
</evidence>
<dbReference type="STRING" id="121292.AU252_22705"/>
<dbReference type="CDD" id="cd06170">
    <property type="entry name" value="LuxR_C_like"/>
    <property type="match status" value="1"/>
</dbReference>
<dbReference type="Gene3D" id="1.10.10.10">
    <property type="entry name" value="Winged helix-like DNA-binding domain superfamily/Winged helix DNA-binding domain"/>
    <property type="match status" value="1"/>
</dbReference>
<dbReference type="EMBL" id="CP013747">
    <property type="protein sequence ID" value="ALV44134.1"/>
    <property type="molecule type" value="Genomic_DNA"/>
</dbReference>
<dbReference type="InterPro" id="IPR027417">
    <property type="entry name" value="P-loop_NTPase"/>
</dbReference>
<evidence type="ECO:0000259" key="3">
    <source>
        <dbReference type="PROSITE" id="PS50043"/>
    </source>
</evidence>
<keyword evidence="1" id="KW-0547">Nucleotide-binding</keyword>
<dbReference type="SUPFAM" id="SSF52540">
    <property type="entry name" value="P-loop containing nucleoside triphosphate hydrolases"/>
    <property type="match status" value="1"/>
</dbReference>
<dbReference type="PROSITE" id="PS50043">
    <property type="entry name" value="HTH_LUXR_2"/>
    <property type="match status" value="1"/>
</dbReference>
<organism evidence="4">
    <name type="scientific">Pseudarthrobacter sulfonivorans</name>
    <dbReference type="NCBI Taxonomy" id="121292"/>
    <lineage>
        <taxon>Bacteria</taxon>
        <taxon>Bacillati</taxon>
        <taxon>Actinomycetota</taxon>
        <taxon>Actinomycetes</taxon>
        <taxon>Micrococcales</taxon>
        <taxon>Micrococcaceae</taxon>
        <taxon>Pseudarthrobacter</taxon>
    </lineage>
</organism>
<evidence type="ECO:0000256" key="1">
    <source>
        <dbReference type="ARBA" id="ARBA00022741"/>
    </source>
</evidence>
<dbReference type="InterPro" id="IPR036388">
    <property type="entry name" value="WH-like_DNA-bd_sf"/>
</dbReference>
<dbReference type="GO" id="GO:0005737">
    <property type="term" value="C:cytoplasm"/>
    <property type="evidence" value="ECO:0007669"/>
    <property type="project" value="TreeGrafter"/>
</dbReference>
<dbReference type="Pfam" id="PF00196">
    <property type="entry name" value="GerE"/>
    <property type="match status" value="1"/>
</dbReference>
<dbReference type="InterPro" id="IPR041664">
    <property type="entry name" value="AAA_16"/>
</dbReference>
<dbReference type="InterPro" id="IPR000792">
    <property type="entry name" value="Tscrpt_reg_LuxR_C"/>
</dbReference>
<dbReference type="PANTHER" id="PTHR16305">
    <property type="entry name" value="TESTICULAR SOLUBLE ADENYLYL CYCLASE"/>
    <property type="match status" value="1"/>
</dbReference>
<dbReference type="InterPro" id="IPR016032">
    <property type="entry name" value="Sig_transdc_resp-reg_C-effctor"/>
</dbReference>
<dbReference type="SUPFAM" id="SSF48452">
    <property type="entry name" value="TPR-like"/>
    <property type="match status" value="1"/>
</dbReference>
<dbReference type="SUPFAM" id="SSF46894">
    <property type="entry name" value="C-terminal effector domain of the bipartite response regulators"/>
    <property type="match status" value="1"/>
</dbReference>
<reference evidence="4 5" key="1">
    <citation type="submission" date="2015-12" db="EMBL/GenBank/DDBJ databases">
        <authorList>
            <person name="Shamseldin A."/>
            <person name="Moawad H."/>
            <person name="Abd El-Rahim W.M."/>
            <person name="Sadowsky M.J."/>
        </authorList>
    </citation>
    <scope>NUCLEOTIDE SEQUENCE [LARGE SCALE GENOMIC DNA]</scope>
    <source>
        <strain evidence="4 5">Ar51</strain>
    </source>
</reference>
<dbReference type="Gene3D" id="3.40.50.300">
    <property type="entry name" value="P-loop containing nucleotide triphosphate hydrolases"/>
    <property type="match status" value="1"/>
</dbReference>
<dbReference type="PANTHER" id="PTHR16305:SF35">
    <property type="entry name" value="TRANSCRIPTIONAL ACTIVATOR DOMAIN"/>
    <property type="match status" value="1"/>
</dbReference>
<dbReference type="PRINTS" id="PR00038">
    <property type="entry name" value="HTHLUXR"/>
</dbReference>
<name>A0A0U3GYC0_9MICC</name>
<evidence type="ECO:0000256" key="2">
    <source>
        <dbReference type="ARBA" id="ARBA00022840"/>
    </source>
</evidence>
<dbReference type="Proteomes" id="UP000065151">
    <property type="component" value="Chromosome"/>
</dbReference>
<feature type="domain" description="HTH luxR-type" evidence="3">
    <location>
        <begin position="878"/>
        <end position="943"/>
    </location>
</feature>
<dbReference type="Pfam" id="PF13191">
    <property type="entry name" value="AAA_16"/>
    <property type="match status" value="1"/>
</dbReference>
<dbReference type="AlphaFoldDB" id="A0A0U3GYC0"/>
<protein>
    <submittedName>
        <fullName evidence="4">LuxR family transcriptional regulator</fullName>
    </submittedName>
</protein>
<evidence type="ECO:0000313" key="4">
    <source>
        <dbReference type="EMBL" id="ALV44134.1"/>
    </source>
</evidence>
<dbReference type="SMART" id="SM00421">
    <property type="entry name" value="HTH_LUXR"/>
    <property type="match status" value="1"/>
</dbReference>
<dbReference type="InterPro" id="IPR011990">
    <property type="entry name" value="TPR-like_helical_dom_sf"/>
</dbReference>
<proteinExistence type="predicted"/>
<dbReference type="KEGG" id="psul:AU252_22705"/>
<accession>A0A0U3GYC0</accession>
<gene>
    <name evidence="4" type="ORF">AU252_22705</name>
</gene>
<sequence length="943" mass="102633">MIPGHHHGNPEENLALLGHAEVFEELLETLRTVRKGNVRTVVLSGPRGSGKTAVLDLFLEHCRGVARGVRVLSATGDEWEAQLPLAGYSQLMVTPPLRSAKDPGRGNGRSADLGGILNPSQAANYASTLGAHLDGLQLHGSVVVAVDDVQHLDAETLHVLVFVMRRLRSKRVLFVVTLDPAQARLVPGGVLAFLTGHQVSRLPLDPLSPQRVQELARRWFRIDLNATAAHEIVRHTGGWPQPVVELLGELPPETWQTWFSSLPPSSRVRAQVRSLLAAASPDLVAVAEATSVLGRNAGVAEVARVSGVEYVMDALDEGHRAGLLGLSVDQAHSLVTFFETGTTESVYEQIAPSQRMRLHRRAADSVQNEGDRLGHRVSATPGPDEALASALEEYARQQALVGAWHDVSTALFSASRLSGDIRVGNDRQLRAVDALVGSGNIAQAQMWAAAVDAMAPSPLRSSVLGYLSTASGQNHSAQTQLEMAWRTSNPQQDPTAAAQVAQRLVLHGVASWDGPVITRWAEQAMSLTTAGTPAHIESEAIYGLGLYAQGRLAEAEASYRQAFEHASENAQKQRVQMGAGWLALRLDDAETALVNFEAAAPTEFRGGSLRISLWAEAWLARTQLVLGNWDAAAATVARASVRLETSRMPLIRPLLYWTAAELWSMRGDWDRARYYVSQAAVQPGTYRAMQVPASLARARFHEARADYESALAVLQPLTELDPWTENRVSFWPWQDSYVNALVMTDQLDTADAFLTAFEQVPRERAVPSDLARMAWARGRLVAAQGDPDIAREHFETALGHLRGLNRPYLRARVSFAFGQSMRRAGKRRLASSVLRVARDLYDSLGAATYVARCDRELKATGLDVGNMPDPSDAVLVAVTGPQVQLTAQEQSVAELVAAGATNKEAARALFLADKTVQYHLTRIYGKFGIRSRSELAARFRPTD</sequence>
<keyword evidence="2" id="KW-0067">ATP-binding</keyword>
<dbReference type="GO" id="GO:0005524">
    <property type="term" value="F:ATP binding"/>
    <property type="evidence" value="ECO:0007669"/>
    <property type="project" value="UniProtKB-KW"/>
</dbReference>
<dbReference type="Gene3D" id="1.25.40.10">
    <property type="entry name" value="Tetratricopeptide repeat domain"/>
    <property type="match status" value="1"/>
</dbReference>